<dbReference type="SMART" id="SM00248">
    <property type="entry name" value="ANK"/>
    <property type="match status" value="5"/>
</dbReference>
<dbReference type="EMBL" id="CABFNQ020000760">
    <property type="protein sequence ID" value="CAH0038834.1"/>
    <property type="molecule type" value="Genomic_DNA"/>
</dbReference>
<dbReference type="OrthoDB" id="5147396at2759"/>
<keyword evidence="1" id="KW-0677">Repeat</keyword>
<evidence type="ECO:0000256" key="2">
    <source>
        <dbReference type="ARBA" id="ARBA00023043"/>
    </source>
</evidence>
<feature type="region of interest" description="Disordered" evidence="5">
    <location>
        <begin position="187"/>
        <end position="217"/>
    </location>
</feature>
<feature type="repeat" description="ANK" evidence="3">
    <location>
        <begin position="539"/>
        <end position="571"/>
    </location>
</feature>
<dbReference type="PROSITE" id="PS50088">
    <property type="entry name" value="ANK_REPEAT"/>
    <property type="match status" value="3"/>
</dbReference>
<accession>A0A9N9VWK1</accession>
<dbReference type="Proteomes" id="UP000696573">
    <property type="component" value="Unassembled WGS sequence"/>
</dbReference>
<dbReference type="PANTHER" id="PTHR24203">
    <property type="entry name" value="ANKYRIN REPEAT FAMILY PROTEIN"/>
    <property type="match status" value="1"/>
</dbReference>
<evidence type="ECO:0000256" key="3">
    <source>
        <dbReference type="PROSITE-ProRule" id="PRU00023"/>
    </source>
</evidence>
<name>A0A9N9VWK1_9HYPO</name>
<comment type="caution">
    <text evidence="6">The sequence shown here is derived from an EMBL/GenBank/DDBJ whole genome shotgun (WGS) entry which is preliminary data.</text>
</comment>
<sequence>MSGLEVLGAVAAAVQLTQLTAKTVGFVRKISEIGSQYSDLCDEISFIRDICDEVQKRSSTGNITAGFLAQKKELLESTKTTLEEISKQLEVIKQKSERFTKQGEPEASKTKWIIREGKIAALLEKAQKAKTNLNISMNIQSAIEIGETNKTMQAMSLQIDEIYKLMSQRMLTQECVVIFARDESPVRQADVNSTGTRELEGGEKDPGSDKIEPQADEPLTIAVTDQTVERTTAWMALQKKCAYECQCRCHTNLYQLSIGPLQLRFRPPTATSKWERGCGCNKSEVLSVGWRLPGQRYPDVLASVQTYSLYALRPARTIPWVQIEWRYASLPVHYFRKSLQLGMALYPDDQDETGLLFVEHLITYEAFEILEMLLIEWETILPKQRFSRSIGRHARIQMRYGTCNESQGRLLKEIMNYAEDGPEPETTPLHEAARQGWGMEEAIEALKSQSYMPGVLDTPDETGYTALHVAAIMRHHECAQVLIEAGADVNRQAPNGDTPLIRAVANQDIEMMQLILLRGDTHSRTNRRERCHANKKNRKGRTALHVAALSCNPEAVQLLLEEGVSVSEGDFFGSTPLHYLAATVCSDGSLINQVGRIFELLLGGGRADINATDVYGLPPLMTAVVNNQLAATQYLINAGASHTYLTADSGNLLNHAALHCNLEMLQLLHHLDLSRISVRLYDTVGNNPWDAFKWCLHRPPEHEIYGRRPNKEEGDAFVNLFRGIRDRNIQDDCSLLTQALGSLSSDNPAASCRHLSILIENKETCGELGTAGFYSGIKGNINAGDYETAIECIEEDLHDLRHELTIDPWDQTSRWDSEGPLVFKQPAVS</sequence>
<feature type="repeat" description="ANK" evidence="3">
    <location>
        <begin position="495"/>
        <end position="527"/>
    </location>
</feature>
<dbReference type="InterPro" id="IPR002110">
    <property type="entry name" value="Ankyrin_rpt"/>
</dbReference>
<proteinExistence type="predicted"/>
<keyword evidence="2 3" id="KW-0040">ANK repeat</keyword>
<keyword evidence="7" id="KW-1185">Reference proteome</keyword>
<evidence type="ECO:0000313" key="6">
    <source>
        <dbReference type="EMBL" id="CAH0038834.1"/>
    </source>
</evidence>
<organism evidence="6 7">
    <name type="scientific">Clonostachys rhizophaga</name>
    <dbReference type="NCBI Taxonomy" id="160324"/>
    <lineage>
        <taxon>Eukaryota</taxon>
        <taxon>Fungi</taxon>
        <taxon>Dikarya</taxon>
        <taxon>Ascomycota</taxon>
        <taxon>Pezizomycotina</taxon>
        <taxon>Sordariomycetes</taxon>
        <taxon>Hypocreomycetidae</taxon>
        <taxon>Hypocreales</taxon>
        <taxon>Bionectriaceae</taxon>
        <taxon>Clonostachys</taxon>
    </lineage>
</organism>
<dbReference type="InterPro" id="IPR036770">
    <property type="entry name" value="Ankyrin_rpt-contain_sf"/>
</dbReference>
<evidence type="ECO:0000256" key="4">
    <source>
        <dbReference type="SAM" id="Coils"/>
    </source>
</evidence>
<dbReference type="Gene3D" id="1.25.40.20">
    <property type="entry name" value="Ankyrin repeat-containing domain"/>
    <property type="match status" value="2"/>
</dbReference>
<dbReference type="Pfam" id="PF12796">
    <property type="entry name" value="Ank_2"/>
    <property type="match status" value="1"/>
</dbReference>
<evidence type="ECO:0000256" key="5">
    <source>
        <dbReference type="SAM" id="MobiDB-lite"/>
    </source>
</evidence>
<dbReference type="AlphaFoldDB" id="A0A9N9VWK1"/>
<feature type="compositionally biased region" description="Basic and acidic residues" evidence="5">
    <location>
        <begin position="197"/>
        <end position="213"/>
    </location>
</feature>
<dbReference type="PANTHER" id="PTHR24203:SF45">
    <property type="entry name" value="ANKYRIN REPEAT DOMAIN 6"/>
    <property type="match status" value="1"/>
</dbReference>
<dbReference type="SUPFAM" id="SSF48403">
    <property type="entry name" value="Ankyrin repeat"/>
    <property type="match status" value="1"/>
</dbReference>
<feature type="coiled-coil region" evidence="4">
    <location>
        <begin position="68"/>
        <end position="102"/>
    </location>
</feature>
<keyword evidence="4" id="KW-0175">Coiled coil</keyword>
<reference evidence="6" key="1">
    <citation type="submission" date="2021-10" db="EMBL/GenBank/DDBJ databases">
        <authorList>
            <person name="Piombo E."/>
        </authorList>
    </citation>
    <scope>NUCLEOTIDE SEQUENCE</scope>
</reference>
<gene>
    <name evidence="6" type="ORF">CRHIZ90672A_00006398</name>
</gene>
<evidence type="ECO:0000313" key="7">
    <source>
        <dbReference type="Proteomes" id="UP000696573"/>
    </source>
</evidence>
<protein>
    <submittedName>
        <fullName evidence="6">Uncharacterized protein</fullName>
    </submittedName>
</protein>
<feature type="repeat" description="ANK" evidence="3">
    <location>
        <begin position="462"/>
        <end position="494"/>
    </location>
</feature>
<dbReference type="PROSITE" id="PS50297">
    <property type="entry name" value="ANK_REP_REGION"/>
    <property type="match status" value="2"/>
</dbReference>
<dbReference type="Pfam" id="PF13857">
    <property type="entry name" value="Ank_5"/>
    <property type="match status" value="1"/>
</dbReference>
<evidence type="ECO:0000256" key="1">
    <source>
        <dbReference type="ARBA" id="ARBA00022737"/>
    </source>
</evidence>